<accession>A0ABS9RHQ3</accession>
<evidence type="ECO:0000256" key="2">
    <source>
        <dbReference type="ARBA" id="ARBA00012652"/>
    </source>
</evidence>
<dbReference type="Gene3D" id="2.60.120.260">
    <property type="entry name" value="Galactose-binding domain-like"/>
    <property type="match status" value="2"/>
</dbReference>
<evidence type="ECO:0000313" key="9">
    <source>
        <dbReference type="EMBL" id="MCH4551652.1"/>
    </source>
</evidence>
<keyword evidence="3 9" id="KW-0378">Hydrolase</keyword>
<evidence type="ECO:0000256" key="4">
    <source>
        <dbReference type="SAM" id="SignalP"/>
    </source>
</evidence>
<feature type="domain" description="Bacterial alpha-L-rhamnosidase N-terminal" evidence="6">
    <location>
        <begin position="186"/>
        <end position="356"/>
    </location>
</feature>
<feature type="chain" id="PRO_5046309436" description="alpha-L-rhamnosidase" evidence="4">
    <location>
        <begin position="31"/>
        <end position="925"/>
    </location>
</feature>
<dbReference type="InterPro" id="IPR016007">
    <property type="entry name" value="Alpha_rhamnosid"/>
</dbReference>
<feature type="domain" description="Alpha-L-rhamnosidase C-terminal" evidence="8">
    <location>
        <begin position="819"/>
        <end position="893"/>
    </location>
</feature>
<dbReference type="InterPro" id="IPR035396">
    <property type="entry name" value="Bac_rhamnosid6H"/>
</dbReference>
<dbReference type="PANTHER" id="PTHR33307:SF6">
    <property type="entry name" value="ALPHA-RHAMNOSIDASE (EUROFUNG)-RELATED"/>
    <property type="match status" value="1"/>
</dbReference>
<dbReference type="InterPro" id="IPR008902">
    <property type="entry name" value="Rhamnosid_concanavalin"/>
</dbReference>
<keyword evidence="4" id="KW-0732">Signal</keyword>
<dbReference type="Gene3D" id="1.50.10.10">
    <property type="match status" value="1"/>
</dbReference>
<dbReference type="InterPro" id="IPR013783">
    <property type="entry name" value="Ig-like_fold"/>
</dbReference>
<evidence type="ECO:0000256" key="1">
    <source>
        <dbReference type="ARBA" id="ARBA00001445"/>
    </source>
</evidence>
<evidence type="ECO:0000256" key="3">
    <source>
        <dbReference type="ARBA" id="ARBA00022801"/>
    </source>
</evidence>
<dbReference type="Pfam" id="PF25788">
    <property type="entry name" value="Ig_Rha78A_N"/>
    <property type="match status" value="1"/>
</dbReference>
<dbReference type="InterPro" id="IPR012341">
    <property type="entry name" value="6hp_glycosidase-like_sf"/>
</dbReference>
<dbReference type="Proteomes" id="UP001156141">
    <property type="component" value="Unassembled WGS sequence"/>
</dbReference>
<dbReference type="Pfam" id="PF17389">
    <property type="entry name" value="Bac_rhamnosid6H"/>
    <property type="match status" value="1"/>
</dbReference>
<comment type="catalytic activity">
    <reaction evidence="1">
        <text>Hydrolysis of terminal non-reducing alpha-L-rhamnose residues in alpha-L-rhamnosides.</text>
        <dbReference type="EC" id="3.2.1.40"/>
    </reaction>
</comment>
<protein>
    <recommendedName>
        <fullName evidence="2">alpha-L-rhamnosidase</fullName>
        <ecNumber evidence="2">3.2.1.40</ecNumber>
    </recommendedName>
</protein>
<evidence type="ECO:0000259" key="8">
    <source>
        <dbReference type="Pfam" id="PF17390"/>
    </source>
</evidence>
<dbReference type="Pfam" id="PF17390">
    <property type="entry name" value="Bac_rhamnosid_C"/>
    <property type="match status" value="1"/>
</dbReference>
<dbReference type="PANTHER" id="PTHR33307">
    <property type="entry name" value="ALPHA-RHAMNOSIDASE (EUROFUNG)"/>
    <property type="match status" value="1"/>
</dbReference>
<dbReference type="Pfam" id="PF08531">
    <property type="entry name" value="Bac_rhamnosid_N"/>
    <property type="match status" value="1"/>
</dbReference>
<dbReference type="Gene3D" id="2.60.420.10">
    <property type="entry name" value="Maltose phosphorylase, domain 3"/>
    <property type="match status" value="1"/>
</dbReference>
<dbReference type="SUPFAM" id="SSF48208">
    <property type="entry name" value="Six-hairpin glycosidases"/>
    <property type="match status" value="1"/>
</dbReference>
<dbReference type="Pfam" id="PF05592">
    <property type="entry name" value="Bac_rhamnosid"/>
    <property type="match status" value="1"/>
</dbReference>
<keyword evidence="10" id="KW-1185">Reference proteome</keyword>
<dbReference type="GO" id="GO:0016787">
    <property type="term" value="F:hydrolase activity"/>
    <property type="evidence" value="ECO:0007669"/>
    <property type="project" value="UniProtKB-KW"/>
</dbReference>
<dbReference type="EC" id="3.2.1.40" evidence="2"/>
<evidence type="ECO:0000259" key="7">
    <source>
        <dbReference type="Pfam" id="PF17389"/>
    </source>
</evidence>
<proteinExistence type="predicted"/>
<dbReference type="RefSeq" id="WP_240571979.1">
    <property type="nucleotide sequence ID" value="NZ_CP136709.1"/>
</dbReference>
<dbReference type="EMBL" id="JAKVQD010000001">
    <property type="protein sequence ID" value="MCH4551652.1"/>
    <property type="molecule type" value="Genomic_DNA"/>
</dbReference>
<dbReference type="InterPro" id="IPR013737">
    <property type="entry name" value="Bac_rhamnosid_N"/>
</dbReference>
<reference evidence="9" key="1">
    <citation type="submission" date="2022-02" db="EMBL/GenBank/DDBJ databases">
        <title>Aestuariibaculum sp., a marine bacterium isolated from sediment in Guangxi.</title>
        <authorList>
            <person name="Ying J."/>
        </authorList>
    </citation>
    <scope>NUCLEOTIDE SEQUENCE</scope>
    <source>
        <strain evidence="9">L182</strain>
    </source>
</reference>
<dbReference type="InterPro" id="IPR008928">
    <property type="entry name" value="6-hairpin_glycosidase_sf"/>
</dbReference>
<gene>
    <name evidence="9" type="ORF">MKW35_03400</name>
</gene>
<feature type="domain" description="Alpha-L-rhamnosidase six-hairpin glycosidase" evidence="7">
    <location>
        <begin position="471"/>
        <end position="817"/>
    </location>
</feature>
<dbReference type="Gene3D" id="2.60.40.10">
    <property type="entry name" value="Immunoglobulins"/>
    <property type="match status" value="1"/>
</dbReference>
<comment type="caution">
    <text evidence="9">The sequence shown here is derived from an EMBL/GenBank/DDBJ whole genome shotgun (WGS) entry which is preliminary data.</text>
</comment>
<dbReference type="PIRSF" id="PIRSF010631">
    <property type="entry name" value="A-rhamnsds"/>
    <property type="match status" value="1"/>
</dbReference>
<organism evidence="9 10">
    <name type="scientific">Aestuariibaculum lutulentum</name>
    <dbReference type="NCBI Taxonomy" id="2920935"/>
    <lineage>
        <taxon>Bacteria</taxon>
        <taxon>Pseudomonadati</taxon>
        <taxon>Bacteroidota</taxon>
        <taxon>Flavobacteriia</taxon>
        <taxon>Flavobacteriales</taxon>
        <taxon>Flavobacteriaceae</taxon>
    </lineage>
</organism>
<evidence type="ECO:0000313" key="10">
    <source>
        <dbReference type="Proteomes" id="UP001156141"/>
    </source>
</evidence>
<name>A0ABS9RHQ3_9FLAO</name>
<evidence type="ECO:0000259" key="6">
    <source>
        <dbReference type="Pfam" id="PF08531"/>
    </source>
</evidence>
<dbReference type="InterPro" id="IPR035398">
    <property type="entry name" value="Bac_rhamnosid_C"/>
</dbReference>
<feature type="domain" description="Alpha-L-rhamnosidase concanavalin-like" evidence="5">
    <location>
        <begin position="367"/>
        <end position="466"/>
    </location>
</feature>
<feature type="signal peptide" evidence="4">
    <location>
        <begin position="1"/>
        <end position="30"/>
    </location>
</feature>
<sequence>MQILKKIESNRIQKAFSLALAFLISLSALAQNEIKLNNLQCEMLTNPLGIDVVQPRLSWQLDTDAFQVQQTAYHILVASSPEKLANNEADLWDSGKVNSDTTVNIQYTGKRLNSKDEAFWKVKVSTNKGESNWSETALWSMGILTYAEWKSTRWIGYNQLFPGDSVSQFAKLSARYIRKPINLKSKVKNAKVYIMGMGLYEFYINGEKIGDQVLAPVPTDYTQNVKYNVFDVTSQLQEGDNVLGTILGNGRFFAMRQEYKPYKIKSFGFPKMALQLDVEYEDGSKETIKTDESWKFTPYGPIRSNNEYDGEVYDARKEMPNWNNVGFDDSDWLNMMWVQEPGGFFEAQMTPNMKIMDAVKPVSISATNRGTYILDMGQNMVGWLQIKVKGNRGDKITMKFAESLQDDGSLYIANLRDARTTDEYILKGDGEEVWEPTFVFHGFRFVELTGFKSKPSLDQFLGKVVYDNMETTGTFECSNETMNQIFKNAFWGISGNYKGMPIDCPQRNERQPWLGDRTTGAYGESFIFDNQTLYAKWLDDIKYSQTLDGGIPDVAPAFWRYYGDGVTWQGAYMKVADMLYTQFGDEKVIKDHYPFMKKWLLYMEANYLKDDLMTKDKYGDWCVPPESLEIIRSSDPTRLTDGELLSSAFYYHLLQIMKKFAKIEGNSDADIPYYDDLAERIKRAFNAKYFNRENYSYANNTVTANVLPLAFDMVPDGLADKVFENMVYQIEVVKEGHISTGVVGTQFLMRTLTNFGRGDLAFKLASNKTYPSWGYMVENGATTIWELWNGNTADPKMNSQNHVMLLGDLMIWYYENMAGIKSNPEKPGFKEIIMKPDFKAGLSYVNASYKSIHGEIKSHWKLNRNKLHWEVTVPANTSAKVYVPTTDASKVTLNGKKIDSEIYQSENDKIVLGLESGTYTISAKL</sequence>
<evidence type="ECO:0000259" key="5">
    <source>
        <dbReference type="Pfam" id="PF05592"/>
    </source>
</evidence>